<dbReference type="SMART" id="SM00119">
    <property type="entry name" value="HECTc"/>
    <property type="match status" value="1"/>
</dbReference>
<comment type="pathway">
    <text evidence="2">Protein modification; protein ubiquitination.</text>
</comment>
<dbReference type="CDD" id="cd08382">
    <property type="entry name" value="C2_Smurf-like"/>
    <property type="match status" value="1"/>
</dbReference>
<evidence type="ECO:0000313" key="11">
    <source>
        <dbReference type="EMBL" id="CAG06318.1"/>
    </source>
</evidence>
<reference evidence="11" key="1">
    <citation type="journal article" date="2004" name="Nature">
        <title>Genome duplication in the teleost fish Tetraodon nigroviridis reveals the early vertebrate proto-karyotype.</title>
        <authorList>
            <person name="Jaillon O."/>
            <person name="Aury J.-M."/>
            <person name="Brunet F."/>
            <person name="Petit J.-L."/>
            <person name="Stange-Thomann N."/>
            <person name="Mauceli E."/>
            <person name="Bouneau L."/>
            <person name="Fischer C."/>
            <person name="Ozouf-Costaz C."/>
            <person name="Bernot A."/>
            <person name="Nicaud S."/>
            <person name="Jaffe D."/>
            <person name="Fisher S."/>
            <person name="Lutfalla G."/>
            <person name="Dossat C."/>
            <person name="Segurens B."/>
            <person name="Dasilva C."/>
            <person name="Salanoubat M."/>
            <person name="Levy M."/>
            <person name="Boudet N."/>
            <person name="Castellano S."/>
            <person name="Anthouard V."/>
            <person name="Jubin C."/>
            <person name="Castelli V."/>
            <person name="Katinka M."/>
            <person name="Vacherie B."/>
            <person name="Biemont C."/>
            <person name="Skalli Z."/>
            <person name="Cattolico L."/>
            <person name="Poulain J."/>
            <person name="De Berardinis V."/>
            <person name="Cruaud C."/>
            <person name="Duprat S."/>
            <person name="Brottier P."/>
            <person name="Coutanceau J.-P."/>
            <person name="Gouzy J."/>
            <person name="Parra G."/>
            <person name="Lardier G."/>
            <person name="Chapple C."/>
            <person name="McKernan K.J."/>
            <person name="McEwan P."/>
            <person name="Bosak S."/>
            <person name="Kellis M."/>
            <person name="Volff J.-N."/>
            <person name="Guigo R."/>
            <person name="Zody M.C."/>
            <person name="Mesirov J."/>
            <person name="Lindblad-Toh K."/>
            <person name="Birren B."/>
            <person name="Nusbaum C."/>
            <person name="Kahn D."/>
            <person name="Robinson-Rechavi M."/>
            <person name="Laudet V."/>
            <person name="Schachter V."/>
            <person name="Quetier F."/>
            <person name="Saurin W."/>
            <person name="Scarpelli C."/>
            <person name="Wincker P."/>
            <person name="Lander E.S."/>
            <person name="Weissenbach J."/>
            <person name="Roest Crollius H."/>
        </authorList>
    </citation>
    <scope>NUCLEOTIDE SEQUENCE [LARGE SCALE GENOMIC DNA]</scope>
</reference>
<evidence type="ECO:0000256" key="6">
    <source>
        <dbReference type="PIRSR" id="PIRSR001569-1"/>
    </source>
</evidence>
<feature type="compositionally biased region" description="Gly residues" evidence="8">
    <location>
        <begin position="348"/>
        <end position="361"/>
    </location>
</feature>
<dbReference type="FunFam" id="3.90.1750.10:FF:000079">
    <property type="entry name" value="E3 ubiquitin-protein ligase"/>
    <property type="match status" value="1"/>
</dbReference>
<keyword evidence="4" id="KW-0808">Transferase</keyword>
<dbReference type="PROSITE" id="PS50004">
    <property type="entry name" value="C2"/>
    <property type="match status" value="1"/>
</dbReference>
<dbReference type="FunFam" id="2.60.40.150:FF:000024">
    <property type="entry name" value="E3 ubiquitin-protein ligase"/>
    <property type="match status" value="1"/>
</dbReference>
<dbReference type="InterPro" id="IPR000008">
    <property type="entry name" value="C2_dom"/>
</dbReference>
<dbReference type="PANTHER" id="PTHR11254:SF293">
    <property type="entry name" value="E3 UBIQUITIN-PROTEIN LIGASE SMURF1"/>
    <property type="match status" value="1"/>
</dbReference>
<dbReference type="Pfam" id="PF00168">
    <property type="entry name" value="C2"/>
    <property type="match status" value="1"/>
</dbReference>
<protein>
    <recommendedName>
        <fullName evidence="3">HECT-type E3 ubiquitin transferase</fullName>
        <ecNumber evidence="3">2.3.2.26</ecNumber>
    </recommendedName>
</protein>
<feature type="compositionally biased region" description="Basic residues" evidence="8">
    <location>
        <begin position="262"/>
        <end position="277"/>
    </location>
</feature>
<dbReference type="InterPro" id="IPR035892">
    <property type="entry name" value="C2_domain_sf"/>
</dbReference>
<organism evidence="11">
    <name type="scientific">Tetraodon nigroviridis</name>
    <name type="common">Spotted green pufferfish</name>
    <name type="synonym">Chelonodon nigroviridis</name>
    <dbReference type="NCBI Taxonomy" id="99883"/>
    <lineage>
        <taxon>Eukaryota</taxon>
        <taxon>Metazoa</taxon>
        <taxon>Chordata</taxon>
        <taxon>Craniata</taxon>
        <taxon>Vertebrata</taxon>
        <taxon>Euteleostomi</taxon>
        <taxon>Actinopterygii</taxon>
        <taxon>Neopterygii</taxon>
        <taxon>Teleostei</taxon>
        <taxon>Neoteleostei</taxon>
        <taxon>Acanthomorphata</taxon>
        <taxon>Eupercaria</taxon>
        <taxon>Tetraodontiformes</taxon>
        <taxon>Tetradontoidea</taxon>
        <taxon>Tetraodontidae</taxon>
        <taxon>Tetraodon</taxon>
    </lineage>
</organism>
<dbReference type="GO" id="GO:0043161">
    <property type="term" value="P:proteasome-mediated ubiquitin-dependent protein catabolic process"/>
    <property type="evidence" value="ECO:0007669"/>
    <property type="project" value="TreeGrafter"/>
</dbReference>
<dbReference type="GO" id="GO:0046332">
    <property type="term" value="F:SMAD binding"/>
    <property type="evidence" value="ECO:0007669"/>
    <property type="project" value="TreeGrafter"/>
</dbReference>
<reference evidence="11" key="2">
    <citation type="submission" date="2004-02" db="EMBL/GenBank/DDBJ databases">
        <authorList>
            <consortium name="Genoscope"/>
            <consortium name="Whitehead Institute Centre for Genome Research"/>
        </authorList>
    </citation>
    <scope>NUCLEOTIDE SEQUENCE</scope>
</reference>
<comment type="catalytic activity">
    <reaction evidence="1">
        <text>S-ubiquitinyl-[E2 ubiquitin-conjugating enzyme]-L-cysteine + [acceptor protein]-L-lysine = [E2 ubiquitin-conjugating enzyme]-L-cysteine + N(6)-ubiquitinyl-[acceptor protein]-L-lysine.</text>
        <dbReference type="EC" id="2.3.2.26"/>
    </reaction>
</comment>
<evidence type="ECO:0000256" key="5">
    <source>
        <dbReference type="ARBA" id="ARBA00022786"/>
    </source>
</evidence>
<evidence type="ECO:0000256" key="2">
    <source>
        <dbReference type="ARBA" id="ARBA00004906"/>
    </source>
</evidence>
<dbReference type="PIRSF" id="PIRSF001569">
    <property type="entry name" value="E3_ub_ligase_SMURF1"/>
    <property type="match status" value="1"/>
</dbReference>
<dbReference type="Gene3D" id="3.30.2410.10">
    <property type="entry name" value="Hect, E3 ligase catalytic domain"/>
    <property type="match status" value="1"/>
</dbReference>
<feature type="active site" description="Glycyl thioester intermediate" evidence="6 7">
    <location>
        <position position="772"/>
    </location>
</feature>
<dbReference type="AlphaFoldDB" id="Q4RZ64"/>
<evidence type="ECO:0000256" key="7">
    <source>
        <dbReference type="PROSITE-ProRule" id="PRU00104"/>
    </source>
</evidence>
<dbReference type="GO" id="GO:0005737">
    <property type="term" value="C:cytoplasm"/>
    <property type="evidence" value="ECO:0007669"/>
    <property type="project" value="UniProtKB-ARBA"/>
</dbReference>
<dbReference type="Pfam" id="PF00632">
    <property type="entry name" value="HECT"/>
    <property type="match status" value="2"/>
</dbReference>
<feature type="region of interest" description="Disordered" evidence="8">
    <location>
        <begin position="196"/>
        <end position="361"/>
    </location>
</feature>
<feature type="compositionally biased region" description="Low complexity" evidence="8">
    <location>
        <begin position="279"/>
        <end position="297"/>
    </location>
</feature>
<name>Q4RZ64_TETNG</name>
<dbReference type="GO" id="GO:0016567">
    <property type="term" value="P:protein ubiquitination"/>
    <property type="evidence" value="ECO:0007669"/>
    <property type="project" value="TreeGrafter"/>
</dbReference>
<dbReference type="EC" id="2.3.2.26" evidence="3"/>
<evidence type="ECO:0000259" key="9">
    <source>
        <dbReference type="PROSITE" id="PS50004"/>
    </source>
</evidence>
<dbReference type="FunFam" id="3.30.2410.10:FF:000014">
    <property type="entry name" value="E3 ubiquitin-protein ligase SMURF1"/>
    <property type="match status" value="1"/>
</dbReference>
<feature type="non-terminal residue" evidence="11">
    <location>
        <position position="804"/>
    </location>
</feature>
<evidence type="ECO:0000256" key="1">
    <source>
        <dbReference type="ARBA" id="ARBA00000885"/>
    </source>
</evidence>
<dbReference type="InterPro" id="IPR050409">
    <property type="entry name" value="E3_ubiq-protein_ligase"/>
</dbReference>
<dbReference type="InterPro" id="IPR024928">
    <property type="entry name" value="E3_ub_ligase_SMURF1"/>
</dbReference>
<dbReference type="SUPFAM" id="SSF49562">
    <property type="entry name" value="C2 domain (Calcium/lipid-binding domain, CaLB)"/>
    <property type="match status" value="1"/>
</dbReference>
<dbReference type="EMBL" id="CAAE01014961">
    <property type="protein sequence ID" value="CAG06318.1"/>
    <property type="molecule type" value="Genomic_DNA"/>
</dbReference>
<gene>
    <name evidence="11" type="ORF">GSTENG00026632001</name>
</gene>
<dbReference type="SMART" id="SM00239">
    <property type="entry name" value="C2"/>
    <property type="match status" value="1"/>
</dbReference>
<dbReference type="Gene3D" id="3.30.2160.10">
    <property type="entry name" value="Hect, E3 ligase catalytic domain"/>
    <property type="match status" value="1"/>
</dbReference>
<dbReference type="Gene3D" id="3.90.1750.10">
    <property type="entry name" value="Hect, E3 ligase catalytic domains"/>
    <property type="match status" value="1"/>
</dbReference>
<proteinExistence type="predicted"/>
<dbReference type="GO" id="GO:0030514">
    <property type="term" value="P:negative regulation of BMP signaling pathway"/>
    <property type="evidence" value="ECO:0007669"/>
    <property type="project" value="TreeGrafter"/>
</dbReference>
<accession>Q4RZ64</accession>
<dbReference type="InterPro" id="IPR035983">
    <property type="entry name" value="Hect_E3_ubiquitin_ligase"/>
</dbReference>
<feature type="domain" description="C2" evidence="9">
    <location>
        <begin position="1"/>
        <end position="121"/>
    </location>
</feature>
<dbReference type="FunFam" id="3.30.2160.10:FF:000001">
    <property type="entry name" value="E3 ubiquitin-protein ligase NEDD4-like"/>
    <property type="match status" value="1"/>
</dbReference>
<dbReference type="CDD" id="cd00078">
    <property type="entry name" value="HECTc"/>
    <property type="match status" value="1"/>
</dbReference>
<dbReference type="InterPro" id="IPR000569">
    <property type="entry name" value="HECT_dom"/>
</dbReference>
<sequence length="804" mass="89628">MMMSSQNPRRWTDYPSAFGVLCAKNLAKKDFFRLPDPFAKVVVDGSGQCHSTDTVKSTLDPKWNQHYDLYIGKTDSITISIWNHKKIHKRQGAGFLGCIRLLSNAISRLKDTGYQRLDLCKLNPSDSDAVRGQIVGEDPHTHTHTHARSAAEAVPDLHRLFLSVSLQTRDRIGSGGPVVDCRGLLENEGPVFEGCFSEEPLPYSDPTGAAGGGNCRLDSPNQESRGQRSEGRTPGDTASPPRTGPMATNHRTCQRDTQSRERRCRARCTSSTRRRASHPGTTPGSRGRPPRSSLRPGAALGGWLTRCSASGTWPASAARSSDPCRWAGSQQSQVKESSQAPPMDVGGDDTGNGGVGGGGGEGDVAARYERDLVHKLKLLRHELSLQQPQAGHCRIEVSREEIFEVGASAAASAGDGRSIYPRARVCVCVFQESYRQIMKMRPKDLKKRLMVKFRGEEGLDYGGVAREWLYLLCHEMLNPYYGLFQYSTDNIYTLQINPDSSINPDHLSYFHFVGRVMGLAVFHSHYINGSFTQPFYKQLLGKPIQLSDLESTDPELHKSLVWILENDITSVLDHTFCVEHNAFGKLSQHELKPNGRNLAVTEENKKEYVRLYVNWRFMRGIEAQFLALQKGFSELIPQHLLKPFDHKELEVSEAVLAQREPFRNPHPPLSTVPPLQLIIGGLGKIDIADWKSNTRLKHCTSESNVVRWFWQAVEAFSEERRGRLLQFVTGSTRVPLQGFKALQGSTGSAGPRLFTIHLIDANTDNLPKAHTCFNRIDVPSYESYEKLYEKLLTAVEETCGFAVE</sequence>
<feature type="compositionally biased region" description="Polar residues" evidence="8">
    <location>
        <begin position="328"/>
        <end position="340"/>
    </location>
</feature>
<dbReference type="KEGG" id="tng:GSTEN00026632G001"/>
<evidence type="ECO:0000256" key="4">
    <source>
        <dbReference type="ARBA" id="ARBA00022679"/>
    </source>
</evidence>
<evidence type="ECO:0000256" key="8">
    <source>
        <dbReference type="SAM" id="MobiDB-lite"/>
    </source>
</evidence>
<dbReference type="SUPFAM" id="SSF56204">
    <property type="entry name" value="Hect, E3 ligase catalytic domain"/>
    <property type="match status" value="2"/>
</dbReference>
<keyword evidence="5 7" id="KW-0833">Ubl conjugation pathway</keyword>
<dbReference type="PROSITE" id="PS50237">
    <property type="entry name" value="HECT"/>
    <property type="match status" value="1"/>
</dbReference>
<evidence type="ECO:0000259" key="10">
    <source>
        <dbReference type="PROSITE" id="PS50237"/>
    </source>
</evidence>
<dbReference type="PANTHER" id="PTHR11254">
    <property type="entry name" value="HECT DOMAIN UBIQUITIN-PROTEIN LIGASE"/>
    <property type="match status" value="1"/>
</dbReference>
<dbReference type="GO" id="GO:0061630">
    <property type="term" value="F:ubiquitin protein ligase activity"/>
    <property type="evidence" value="ECO:0007669"/>
    <property type="project" value="UniProtKB-EC"/>
</dbReference>
<feature type="domain" description="HECT" evidence="10">
    <location>
        <begin position="441"/>
        <end position="804"/>
    </location>
</feature>
<dbReference type="Gene3D" id="2.60.40.150">
    <property type="entry name" value="C2 domain"/>
    <property type="match status" value="1"/>
</dbReference>
<evidence type="ECO:0000256" key="3">
    <source>
        <dbReference type="ARBA" id="ARBA00012485"/>
    </source>
</evidence>
<dbReference type="OrthoDB" id="8068875at2759"/>